<proteinExistence type="predicted"/>
<accession>A0A1Y2H5D8</accession>
<evidence type="ECO:0000256" key="1">
    <source>
        <dbReference type="SAM" id="MobiDB-lite"/>
    </source>
</evidence>
<feature type="region of interest" description="Disordered" evidence="1">
    <location>
        <begin position="83"/>
        <end position="129"/>
    </location>
</feature>
<keyword evidence="2" id="KW-0812">Transmembrane</keyword>
<dbReference type="AlphaFoldDB" id="A0A1Y2H5D8"/>
<dbReference type="EMBL" id="MCFL01000128">
    <property type="protein sequence ID" value="ORZ29787.1"/>
    <property type="molecule type" value="Genomic_DNA"/>
</dbReference>
<keyword evidence="2" id="KW-1133">Transmembrane helix</keyword>
<keyword evidence="2" id="KW-0472">Membrane</keyword>
<feature type="transmembrane region" description="Helical" evidence="2">
    <location>
        <begin position="55"/>
        <end position="79"/>
    </location>
</feature>
<protein>
    <submittedName>
        <fullName evidence="3">Uncharacterized protein</fullName>
    </submittedName>
</protein>
<feature type="transmembrane region" description="Helical" evidence="2">
    <location>
        <begin position="17"/>
        <end position="35"/>
    </location>
</feature>
<evidence type="ECO:0000313" key="4">
    <source>
        <dbReference type="Proteomes" id="UP000193411"/>
    </source>
</evidence>
<name>A0A1Y2H5D8_9FUNG</name>
<feature type="compositionally biased region" description="Polar residues" evidence="1">
    <location>
        <begin position="96"/>
        <end position="107"/>
    </location>
</feature>
<reference evidence="3 4" key="1">
    <citation type="submission" date="2016-07" db="EMBL/GenBank/DDBJ databases">
        <title>Pervasive Adenine N6-methylation of Active Genes in Fungi.</title>
        <authorList>
            <consortium name="DOE Joint Genome Institute"/>
            <person name="Mondo S.J."/>
            <person name="Dannebaum R.O."/>
            <person name="Kuo R.C."/>
            <person name="Labutti K."/>
            <person name="Haridas S."/>
            <person name="Kuo A."/>
            <person name="Salamov A."/>
            <person name="Ahrendt S.R."/>
            <person name="Lipzen A."/>
            <person name="Sullivan W."/>
            <person name="Andreopoulos W.B."/>
            <person name="Clum A."/>
            <person name="Lindquist E."/>
            <person name="Daum C."/>
            <person name="Ramamoorthy G.K."/>
            <person name="Gryganskyi A."/>
            <person name="Culley D."/>
            <person name="Magnuson J.K."/>
            <person name="James T.Y."/>
            <person name="O'Malley M.A."/>
            <person name="Stajich J.E."/>
            <person name="Spatafora J.W."/>
            <person name="Visel A."/>
            <person name="Grigoriev I.V."/>
        </authorList>
    </citation>
    <scope>NUCLEOTIDE SEQUENCE [LARGE SCALE GENOMIC DNA]</scope>
    <source>
        <strain evidence="3 4">PL171</strain>
    </source>
</reference>
<dbReference type="Proteomes" id="UP000193411">
    <property type="component" value="Unassembled WGS sequence"/>
</dbReference>
<feature type="compositionally biased region" description="Low complexity" evidence="1">
    <location>
        <begin position="108"/>
        <end position="121"/>
    </location>
</feature>
<evidence type="ECO:0000256" key="2">
    <source>
        <dbReference type="SAM" id="Phobius"/>
    </source>
</evidence>
<comment type="caution">
    <text evidence="3">The sequence shown here is derived from an EMBL/GenBank/DDBJ whole genome shotgun (WGS) entry which is preliminary data.</text>
</comment>
<organism evidence="3 4">
    <name type="scientific">Catenaria anguillulae PL171</name>
    <dbReference type="NCBI Taxonomy" id="765915"/>
    <lineage>
        <taxon>Eukaryota</taxon>
        <taxon>Fungi</taxon>
        <taxon>Fungi incertae sedis</taxon>
        <taxon>Blastocladiomycota</taxon>
        <taxon>Blastocladiomycetes</taxon>
        <taxon>Blastocladiales</taxon>
        <taxon>Catenariaceae</taxon>
        <taxon>Catenaria</taxon>
    </lineage>
</organism>
<gene>
    <name evidence="3" type="ORF">BCR44DRAFT_369465</name>
</gene>
<evidence type="ECO:0000313" key="3">
    <source>
        <dbReference type="EMBL" id="ORZ29787.1"/>
    </source>
</evidence>
<sequence>MDLQPSTRKQFARGTELLALLVTIVLEVMAIVGIAQNAYRLDTAGWQTVVIYHPWSAGFIVALPLLCIGSSIFSLRFIWTTKLDSSQSDPPPRTDLNASANSPSLADSPSSTAERSATTAAPAPPHQPLTHTQRLLKPILSVLVSAASF</sequence>
<keyword evidence="4" id="KW-1185">Reference proteome</keyword>